<evidence type="ECO:0000313" key="1">
    <source>
        <dbReference type="EMBL" id="RFZ79846.1"/>
    </source>
</evidence>
<dbReference type="AlphaFoldDB" id="A0A3E2NFS4"/>
<dbReference type="Proteomes" id="UP000260680">
    <property type="component" value="Unassembled WGS sequence"/>
</dbReference>
<accession>A0A3E2NFS4</accession>
<evidence type="ECO:0000313" key="2">
    <source>
        <dbReference type="Proteomes" id="UP000260680"/>
    </source>
</evidence>
<name>A0A3E2NFS4_9FIRM</name>
<proteinExistence type="predicted"/>
<dbReference type="OrthoDB" id="1941006at2"/>
<reference evidence="1 2" key="1">
    <citation type="submission" date="2018-07" db="EMBL/GenBank/DDBJ databases">
        <title>New species, Clostridium PI-S10-A1B.</title>
        <authorList>
            <person name="Krishna G."/>
            <person name="Summeta K."/>
            <person name="Shikha S."/>
            <person name="Prabhu P.B."/>
            <person name="Suresh K."/>
        </authorList>
    </citation>
    <scope>NUCLEOTIDE SEQUENCE [LARGE SCALE GENOMIC DNA]</scope>
    <source>
        <strain evidence="1 2">PI-S10-A1B</strain>
    </source>
</reference>
<dbReference type="RefSeq" id="WP_117415944.1">
    <property type="nucleotide sequence ID" value="NZ_QOHO01000016.1"/>
</dbReference>
<organism evidence="1 2">
    <name type="scientific">Lacrimispora amygdalina</name>
    <dbReference type="NCBI Taxonomy" id="253257"/>
    <lineage>
        <taxon>Bacteria</taxon>
        <taxon>Bacillati</taxon>
        <taxon>Bacillota</taxon>
        <taxon>Clostridia</taxon>
        <taxon>Lachnospirales</taxon>
        <taxon>Lachnospiraceae</taxon>
        <taxon>Lacrimispora</taxon>
    </lineage>
</organism>
<sequence>MKIYVNEQYEIISLDKEIDGYKHVFNTDQTRSDLFGNLCDTCVRGYKYEPLYEMLFNEDGSNQRDENTGEILCKVDEHGNKITHGFSCHPFVPYQTLMLIQKQYEDSQKQINDLNAQVAYLQMMSIKEEV</sequence>
<gene>
    <name evidence="1" type="ORF">DS742_05135</name>
</gene>
<comment type="caution">
    <text evidence="1">The sequence shown here is derived from an EMBL/GenBank/DDBJ whole genome shotgun (WGS) entry which is preliminary data.</text>
</comment>
<dbReference type="EMBL" id="QOHO01000016">
    <property type="protein sequence ID" value="RFZ79846.1"/>
    <property type="molecule type" value="Genomic_DNA"/>
</dbReference>
<protein>
    <submittedName>
        <fullName evidence="1">Uncharacterized protein</fullName>
    </submittedName>
</protein>